<protein>
    <recommendedName>
        <fullName evidence="3">DUF7908 domain-containing protein</fullName>
    </recommendedName>
</protein>
<feature type="domain" description="DUF7908" evidence="3">
    <location>
        <begin position="127"/>
        <end position="253"/>
    </location>
</feature>
<proteinExistence type="predicted"/>
<keyword evidence="2" id="KW-0732">Signal</keyword>
<evidence type="ECO:0000313" key="4">
    <source>
        <dbReference type="EMBL" id="KAG5764192.1"/>
    </source>
</evidence>
<accession>A0A9P7HQW3</accession>
<sequence length="674" mass="71654">MSRGLISLLLSGLITQAGAQYVVEEPDTVCVTYLSTYIVPVTSNATGSVPTDGANSTSQTFDAASTALTTFESGINPSLDLTETLQFSQSLSDSTNQFIAGSVTTDTNTADSDPTTAPVPGDQLVVFRIVPDTDNSKRRRLKRALGGFVGSTSEICQDASAFSLSDGRLLDGGRPIYYNGEDFKELRGQQESLPRGAIATTFAGDGGFLRFRSPDLPNGEASFCQSPGTGQVYITFTSLPPGCVSVKLSVVGVNECEDGQTSASAGPTSTDLQTMKSTVDSLATSLPFSTVISVVSTDPSDDTTLVDFTTLALPSLEPTQTRPVQTSSFRFSNTSTVAFPTVPIETSEDFSFTNIPGVTFTPSDEATTADALPTDVLSSESQLNTEDATSSLPEVTTSTVPEIDTPTSESSISTSGTGTTVDIETTIDMETTINTETTISMETTSTTATLESASTSDITTEVSTTTSEAETTTTTSPPSRACESYLINPTVLFSGDQDNEDGVEELTLPFPVGLYTESSETIYVGVNGLISLFDNSIAQSSNNPFPDNGLPSVAIAAYWDNLRIKGNAGYEITYRVYDDADYRAVNIDWCVVDADDVVTHFMVVLRAYDLSNPESVFMRYFQSNRGKSATIAVQNLADAKSQQFSYNMENAVPDGCTVLFFTIGGDERVVYVPP</sequence>
<dbReference type="EMBL" id="JADFTT010000262">
    <property type="protein sequence ID" value="KAG5764192.1"/>
    <property type="molecule type" value="Genomic_DNA"/>
</dbReference>
<evidence type="ECO:0000256" key="1">
    <source>
        <dbReference type="SAM" id="MobiDB-lite"/>
    </source>
</evidence>
<dbReference type="AlphaFoldDB" id="A0A9P7HQW3"/>
<feature type="compositionally biased region" description="Polar residues" evidence="1">
    <location>
        <begin position="376"/>
        <end position="400"/>
    </location>
</feature>
<reference evidence="4" key="2">
    <citation type="submission" date="2020-10" db="EMBL/GenBank/DDBJ databases">
        <authorList>
            <person name="Peck L.D."/>
            <person name="Nowell R.W."/>
            <person name="Flood J."/>
            <person name="Ryan M.J."/>
            <person name="Barraclough T.G."/>
        </authorList>
    </citation>
    <scope>NUCLEOTIDE SEQUENCE</scope>
    <source>
        <strain evidence="4">IMI 127659i</strain>
    </source>
</reference>
<dbReference type="InterPro" id="IPR057230">
    <property type="entry name" value="DUF7908"/>
</dbReference>
<dbReference type="OrthoDB" id="3563678at2759"/>
<organism evidence="4 5">
    <name type="scientific">Fusarium xylarioides</name>
    <dbReference type="NCBI Taxonomy" id="221167"/>
    <lineage>
        <taxon>Eukaryota</taxon>
        <taxon>Fungi</taxon>
        <taxon>Dikarya</taxon>
        <taxon>Ascomycota</taxon>
        <taxon>Pezizomycotina</taxon>
        <taxon>Sordariomycetes</taxon>
        <taxon>Hypocreomycetidae</taxon>
        <taxon>Hypocreales</taxon>
        <taxon>Nectriaceae</taxon>
        <taxon>Fusarium</taxon>
        <taxon>Fusarium fujikuroi species complex</taxon>
    </lineage>
</organism>
<comment type="caution">
    <text evidence="4">The sequence shown here is derived from an EMBL/GenBank/DDBJ whole genome shotgun (WGS) entry which is preliminary data.</text>
</comment>
<reference evidence="4" key="1">
    <citation type="journal article" date="2020" name="bioRxiv">
        <title>Historical genomics reveals the evolutionary mechanisms behind multiple outbreaks of the host-specific coffee wilt pathogen Fusarium xylarioides.</title>
        <authorList>
            <person name="Peck D."/>
            <person name="Nowell R.W."/>
            <person name="Flood J."/>
            <person name="Ryan M.J."/>
            <person name="Barraclough T.G."/>
        </authorList>
    </citation>
    <scope>NUCLEOTIDE SEQUENCE</scope>
    <source>
        <strain evidence="4">IMI 127659i</strain>
    </source>
</reference>
<keyword evidence="5" id="KW-1185">Reference proteome</keyword>
<dbReference type="Proteomes" id="UP000750502">
    <property type="component" value="Unassembled WGS sequence"/>
</dbReference>
<feature type="compositionally biased region" description="Low complexity" evidence="1">
    <location>
        <begin position="443"/>
        <end position="476"/>
    </location>
</feature>
<feature type="chain" id="PRO_5040288467" description="DUF7908 domain-containing protein" evidence="2">
    <location>
        <begin position="20"/>
        <end position="674"/>
    </location>
</feature>
<feature type="compositionally biased region" description="Low complexity" evidence="1">
    <location>
        <begin position="407"/>
        <end position="419"/>
    </location>
</feature>
<evidence type="ECO:0000259" key="3">
    <source>
        <dbReference type="Pfam" id="PF25485"/>
    </source>
</evidence>
<dbReference type="Pfam" id="PF25485">
    <property type="entry name" value="DUF7908"/>
    <property type="match status" value="1"/>
</dbReference>
<evidence type="ECO:0000256" key="2">
    <source>
        <dbReference type="SAM" id="SignalP"/>
    </source>
</evidence>
<name>A0A9P7HQW3_9HYPO</name>
<evidence type="ECO:0000313" key="5">
    <source>
        <dbReference type="Proteomes" id="UP000750502"/>
    </source>
</evidence>
<feature type="region of interest" description="Disordered" evidence="1">
    <location>
        <begin position="443"/>
        <end position="480"/>
    </location>
</feature>
<feature type="signal peptide" evidence="2">
    <location>
        <begin position="1"/>
        <end position="19"/>
    </location>
</feature>
<feature type="region of interest" description="Disordered" evidence="1">
    <location>
        <begin position="376"/>
        <end position="419"/>
    </location>
</feature>
<gene>
    <name evidence="4" type="ORF">H9Q72_007728</name>
</gene>